<organism evidence="1 2">
    <name type="scientific">Litorimonas cladophorae</name>
    <dbReference type="NCBI Taxonomy" id="1220491"/>
    <lineage>
        <taxon>Bacteria</taxon>
        <taxon>Pseudomonadati</taxon>
        <taxon>Pseudomonadota</taxon>
        <taxon>Alphaproteobacteria</taxon>
        <taxon>Maricaulales</taxon>
        <taxon>Robiginitomaculaceae</taxon>
    </lineage>
</organism>
<name>A0A918NHY0_9PROT</name>
<gene>
    <name evidence="1" type="ORF">GCM10011309_18320</name>
</gene>
<sequence length="63" mass="7090">MRTIGSAASTGTDINAMTATGPRIYAPSISRKFCLMSFDRDLNYDYNNGPDRAWFPLYSFEIT</sequence>
<keyword evidence="2" id="KW-1185">Reference proteome</keyword>
<accession>A0A918NHY0</accession>
<dbReference type="Proteomes" id="UP000600865">
    <property type="component" value="Unassembled WGS sequence"/>
</dbReference>
<protein>
    <submittedName>
        <fullName evidence="1">Uncharacterized protein</fullName>
    </submittedName>
</protein>
<evidence type="ECO:0000313" key="1">
    <source>
        <dbReference type="EMBL" id="GGX68797.1"/>
    </source>
</evidence>
<dbReference type="AlphaFoldDB" id="A0A918NHY0"/>
<comment type="caution">
    <text evidence="1">The sequence shown here is derived from an EMBL/GenBank/DDBJ whole genome shotgun (WGS) entry which is preliminary data.</text>
</comment>
<evidence type="ECO:0000313" key="2">
    <source>
        <dbReference type="Proteomes" id="UP000600865"/>
    </source>
</evidence>
<reference evidence="1 2" key="1">
    <citation type="journal article" date="2014" name="Int. J. Syst. Evol. Microbiol.">
        <title>Complete genome sequence of Corynebacterium casei LMG S-19264T (=DSM 44701T), isolated from a smear-ripened cheese.</title>
        <authorList>
            <consortium name="US DOE Joint Genome Institute (JGI-PGF)"/>
            <person name="Walter F."/>
            <person name="Albersmeier A."/>
            <person name="Kalinowski J."/>
            <person name="Ruckert C."/>
        </authorList>
    </citation>
    <scope>NUCLEOTIDE SEQUENCE [LARGE SCALE GENOMIC DNA]</scope>
    <source>
        <strain evidence="1 2">KCTC 23968</strain>
    </source>
</reference>
<proteinExistence type="predicted"/>
<dbReference type="EMBL" id="BMYV01000002">
    <property type="protein sequence ID" value="GGX68797.1"/>
    <property type="molecule type" value="Genomic_DNA"/>
</dbReference>